<dbReference type="CDD" id="cd00024">
    <property type="entry name" value="CD_CSD"/>
    <property type="match status" value="1"/>
</dbReference>
<evidence type="ECO:0000259" key="2">
    <source>
        <dbReference type="PROSITE" id="PS50013"/>
    </source>
</evidence>
<gene>
    <name evidence="3" type="ORF">ADUPG1_000399</name>
</gene>
<dbReference type="InterPro" id="IPR016197">
    <property type="entry name" value="Chromo-like_dom_sf"/>
</dbReference>
<dbReference type="Pfam" id="PF00385">
    <property type="entry name" value="Chromo"/>
    <property type="match status" value="1"/>
</dbReference>
<dbReference type="PROSITE" id="PS50013">
    <property type="entry name" value="CHROMO_2"/>
    <property type="match status" value="1"/>
</dbReference>
<protein>
    <recommendedName>
        <fullName evidence="2">Chromo domain-containing protein</fullName>
    </recommendedName>
</protein>
<dbReference type="InterPro" id="IPR000953">
    <property type="entry name" value="Chromo/chromo_shadow_dom"/>
</dbReference>
<sequence length="555" mass="62697">MRKFVSSSSKEDKVAQQRKHSLEELKETAASVQGEYIVDFIVDHRGETEEDMEFLMRWRGYDADENTWECLEAVDDSIALDDYVKEHPSLKSVVKEKQFVYPKEYILLTGQQVGPTPPTSYVISKQKVKTSTNRNKNGYSYRFECMRCCRIFGVASRHSDPLSRWHSTRDLDRCKDQLCAIKSTPTGEYSFRIRFFPTCGCVILGPSLTGLQLPSLDEIHSQHHTLSSTSVLLSSTSVLLSSTSVPPSSTRHFIPIGEVKAVRPPVTLSFGTLEDAITSLTLQRLIPMSIFKLLSPLSEKLPSVKKLYQMRKDIAPCQNSVSFLGHEYRYTSLASYLARVLSNDNIFKEIIGASPYQSMPPPSDEMASGKRFQWMRKTLNNDLSISGDEKYKEGCNRIRLGIEDDNLIQFDTAFGTLHDYVEFANAHTFDPIIIPLIVYMDGIATARLGHTKCATSLVRNQLELFCKTKIFAHSTIDYSGCDDFSHDIPDELEQIESNPSQSDSDDLFLDPEKMIGSHDSLSTPRYDHFLPPPPIKSVVKAPDGLDPYFDPLHPK</sequence>
<organism evidence="3 4">
    <name type="scientific">Aduncisulcus paluster</name>
    <dbReference type="NCBI Taxonomy" id="2918883"/>
    <lineage>
        <taxon>Eukaryota</taxon>
        <taxon>Metamonada</taxon>
        <taxon>Carpediemonas-like organisms</taxon>
        <taxon>Aduncisulcus</taxon>
    </lineage>
</organism>
<evidence type="ECO:0000313" key="4">
    <source>
        <dbReference type="Proteomes" id="UP001057375"/>
    </source>
</evidence>
<reference evidence="3" key="1">
    <citation type="submission" date="2022-03" db="EMBL/GenBank/DDBJ databases">
        <title>Draft genome sequence of Aduncisulcus paluster, a free-living microaerophilic Fornicata.</title>
        <authorList>
            <person name="Yuyama I."/>
            <person name="Kume K."/>
            <person name="Tamura T."/>
            <person name="Inagaki Y."/>
            <person name="Hashimoto T."/>
        </authorList>
    </citation>
    <scope>NUCLEOTIDE SEQUENCE</scope>
    <source>
        <strain evidence="3">NY0171</strain>
    </source>
</reference>
<feature type="domain" description="Chromo" evidence="2">
    <location>
        <begin position="36"/>
        <end position="95"/>
    </location>
</feature>
<dbReference type="Gene3D" id="2.40.50.40">
    <property type="match status" value="1"/>
</dbReference>
<dbReference type="SUPFAM" id="SSF54160">
    <property type="entry name" value="Chromo domain-like"/>
    <property type="match status" value="1"/>
</dbReference>
<evidence type="ECO:0000256" key="1">
    <source>
        <dbReference type="SAM" id="MobiDB-lite"/>
    </source>
</evidence>
<comment type="caution">
    <text evidence="3">The sequence shown here is derived from an EMBL/GenBank/DDBJ whole genome shotgun (WGS) entry which is preliminary data.</text>
</comment>
<dbReference type="Proteomes" id="UP001057375">
    <property type="component" value="Unassembled WGS sequence"/>
</dbReference>
<accession>A0ABQ5KAZ5</accession>
<dbReference type="InterPro" id="IPR023780">
    <property type="entry name" value="Chromo_domain"/>
</dbReference>
<dbReference type="SMART" id="SM00298">
    <property type="entry name" value="CHROMO"/>
    <property type="match status" value="1"/>
</dbReference>
<evidence type="ECO:0000313" key="3">
    <source>
        <dbReference type="EMBL" id="GKT28066.1"/>
    </source>
</evidence>
<dbReference type="EMBL" id="BQXS01000136">
    <property type="protein sequence ID" value="GKT28066.1"/>
    <property type="molecule type" value="Genomic_DNA"/>
</dbReference>
<keyword evidence="4" id="KW-1185">Reference proteome</keyword>
<name>A0ABQ5KAZ5_9EUKA</name>
<feature type="region of interest" description="Disordered" evidence="1">
    <location>
        <begin position="496"/>
        <end position="527"/>
    </location>
</feature>
<proteinExistence type="predicted"/>